<dbReference type="PANTHER" id="PTHR45990">
    <property type="entry name" value="DNA REPAIR PROTEIN REV1"/>
    <property type="match status" value="1"/>
</dbReference>
<keyword evidence="8" id="KW-0227">DNA damage</keyword>
<dbReference type="SUPFAM" id="SSF56672">
    <property type="entry name" value="DNA/RNA polymerases"/>
    <property type="match status" value="1"/>
</dbReference>
<gene>
    <name evidence="16" type="ORF">THAPSDRAFT_268460</name>
</gene>
<evidence type="ECO:0000256" key="9">
    <source>
        <dbReference type="ARBA" id="ARBA00022842"/>
    </source>
</evidence>
<keyword evidence="10" id="KW-0238">DNA-binding</keyword>
<dbReference type="RefSeq" id="XP_002288287.1">
    <property type="nucleotide sequence ID" value="XM_002288251.1"/>
</dbReference>
<dbReference type="SMART" id="SM00292">
    <property type="entry name" value="BRCT"/>
    <property type="match status" value="1"/>
</dbReference>
<evidence type="ECO:0000256" key="8">
    <source>
        <dbReference type="ARBA" id="ARBA00022763"/>
    </source>
</evidence>
<dbReference type="InterPro" id="IPR043502">
    <property type="entry name" value="DNA/RNA_pol_sf"/>
</dbReference>
<feature type="region of interest" description="Disordered" evidence="13">
    <location>
        <begin position="879"/>
        <end position="902"/>
    </location>
</feature>
<dbReference type="InterPro" id="IPR043128">
    <property type="entry name" value="Rev_trsase/Diguanyl_cyclase"/>
</dbReference>
<evidence type="ECO:0000256" key="6">
    <source>
        <dbReference type="ARBA" id="ARBA00022695"/>
    </source>
</evidence>
<dbReference type="CDD" id="cd17719">
    <property type="entry name" value="BRCT_Rev1"/>
    <property type="match status" value="1"/>
</dbReference>
<dbReference type="AlphaFoldDB" id="B8BXL1"/>
<dbReference type="OMA" id="AECNYGV"/>
<dbReference type="Gene3D" id="3.40.1170.60">
    <property type="match status" value="1"/>
</dbReference>
<dbReference type="GO" id="GO:0017125">
    <property type="term" value="F:deoxycytidyl transferase activity"/>
    <property type="evidence" value="ECO:0000318"/>
    <property type="project" value="GO_Central"/>
</dbReference>
<dbReference type="GeneID" id="7444747"/>
<dbReference type="FunFam" id="3.30.1490.100:FF:000001">
    <property type="entry name" value="DNA repair protein REV1"/>
    <property type="match status" value="1"/>
</dbReference>
<dbReference type="Pfam" id="PF16589">
    <property type="entry name" value="BRCT_2"/>
    <property type="match status" value="1"/>
</dbReference>
<dbReference type="Gene3D" id="3.30.70.270">
    <property type="match status" value="1"/>
</dbReference>
<evidence type="ECO:0000256" key="1">
    <source>
        <dbReference type="ARBA" id="ARBA00004123"/>
    </source>
</evidence>
<keyword evidence="6" id="KW-0548">Nucleotidyltransferase</keyword>
<dbReference type="InterPro" id="IPR017961">
    <property type="entry name" value="DNA_pol_Y-fam_little_finger"/>
</dbReference>
<dbReference type="GO" id="GO:0006281">
    <property type="term" value="P:DNA repair"/>
    <property type="evidence" value="ECO:0007669"/>
    <property type="project" value="UniProtKB-KW"/>
</dbReference>
<dbReference type="GO" id="GO:0003887">
    <property type="term" value="F:DNA-directed DNA polymerase activity"/>
    <property type="evidence" value="ECO:0000318"/>
    <property type="project" value="GO_Central"/>
</dbReference>
<feature type="compositionally biased region" description="Basic and acidic residues" evidence="13">
    <location>
        <begin position="170"/>
        <end position="197"/>
    </location>
</feature>
<dbReference type="Pfam" id="PF00817">
    <property type="entry name" value="IMS"/>
    <property type="match status" value="1"/>
</dbReference>
<feature type="compositionally biased region" description="Basic residues" evidence="13">
    <location>
        <begin position="130"/>
        <end position="142"/>
    </location>
</feature>
<evidence type="ECO:0000256" key="2">
    <source>
        <dbReference type="ARBA" id="ARBA00010945"/>
    </source>
</evidence>
<feature type="region of interest" description="Disordered" evidence="13">
    <location>
        <begin position="42"/>
        <end position="75"/>
    </location>
</feature>
<feature type="region of interest" description="Disordered" evidence="13">
    <location>
        <begin position="89"/>
        <end position="197"/>
    </location>
</feature>
<dbReference type="Pfam" id="PF11799">
    <property type="entry name" value="IMS_C"/>
    <property type="match status" value="1"/>
</dbReference>
<dbReference type="STRING" id="35128.B8BXL1"/>
<feature type="compositionally biased region" description="Basic residues" evidence="13">
    <location>
        <begin position="42"/>
        <end position="54"/>
    </location>
</feature>
<reference evidence="16 17" key="1">
    <citation type="journal article" date="2004" name="Science">
        <title>The genome of the diatom Thalassiosira pseudonana: ecology, evolution, and metabolism.</title>
        <authorList>
            <person name="Armbrust E.V."/>
            <person name="Berges J.A."/>
            <person name="Bowler C."/>
            <person name="Green B.R."/>
            <person name="Martinez D."/>
            <person name="Putnam N.H."/>
            <person name="Zhou S."/>
            <person name="Allen A.E."/>
            <person name="Apt K.E."/>
            <person name="Bechner M."/>
            <person name="Brzezinski M.A."/>
            <person name="Chaal B.K."/>
            <person name="Chiovitti A."/>
            <person name="Davis A.K."/>
            <person name="Demarest M.S."/>
            <person name="Detter J.C."/>
            <person name="Glavina T."/>
            <person name="Goodstein D."/>
            <person name="Hadi M.Z."/>
            <person name="Hellsten U."/>
            <person name="Hildebrand M."/>
            <person name="Jenkins B.D."/>
            <person name="Jurka J."/>
            <person name="Kapitonov V.V."/>
            <person name="Kroger N."/>
            <person name="Lau W.W."/>
            <person name="Lane T.W."/>
            <person name="Larimer F.W."/>
            <person name="Lippmeier J.C."/>
            <person name="Lucas S."/>
            <person name="Medina M."/>
            <person name="Montsant A."/>
            <person name="Obornik M."/>
            <person name="Parker M.S."/>
            <person name="Palenik B."/>
            <person name="Pazour G.J."/>
            <person name="Richardson P.M."/>
            <person name="Rynearson T.A."/>
            <person name="Saito M.A."/>
            <person name="Schwartz D.C."/>
            <person name="Thamatrakoln K."/>
            <person name="Valentin K."/>
            <person name="Vardi A."/>
            <person name="Wilkerson F.P."/>
            <person name="Rokhsar D.S."/>
        </authorList>
    </citation>
    <scope>NUCLEOTIDE SEQUENCE [LARGE SCALE GENOMIC DNA]</scope>
    <source>
        <strain evidence="16 17">CCMP1335</strain>
    </source>
</reference>
<accession>B8BXL1</accession>
<dbReference type="InterPro" id="IPR036775">
    <property type="entry name" value="DNA_pol_Y-fam_lit_finger_sf"/>
</dbReference>
<evidence type="ECO:0000256" key="4">
    <source>
        <dbReference type="ARBA" id="ARBA00022634"/>
    </source>
</evidence>
<dbReference type="PANTHER" id="PTHR45990:SF1">
    <property type="entry name" value="DNA REPAIR PROTEIN REV1"/>
    <property type="match status" value="1"/>
</dbReference>
<keyword evidence="7" id="KW-0479">Metal-binding</keyword>
<dbReference type="KEGG" id="tps:THAPSDRAFT_268460"/>
<keyword evidence="9" id="KW-0460">Magnesium</keyword>
<dbReference type="Gene3D" id="1.10.150.20">
    <property type="entry name" value="5' to 3' exonuclease, C-terminal subdomain"/>
    <property type="match status" value="1"/>
</dbReference>
<feature type="compositionally biased region" description="Polar residues" evidence="13">
    <location>
        <begin position="55"/>
        <end position="75"/>
    </location>
</feature>
<keyword evidence="17" id="KW-1185">Reference proteome</keyword>
<feature type="compositionally biased region" description="Polar residues" evidence="13">
    <location>
        <begin position="363"/>
        <end position="390"/>
    </location>
</feature>
<feature type="region of interest" description="Disordered" evidence="13">
    <location>
        <begin position="1"/>
        <end position="24"/>
    </location>
</feature>
<evidence type="ECO:0000313" key="17">
    <source>
        <dbReference type="Proteomes" id="UP000001449"/>
    </source>
</evidence>
<dbReference type="HOGENOM" id="CLU_276892_0_0_1"/>
<keyword evidence="12" id="KW-0539">Nucleus</keyword>
<keyword evidence="11" id="KW-0234">DNA repair</keyword>
<evidence type="ECO:0000259" key="14">
    <source>
        <dbReference type="PROSITE" id="PS50172"/>
    </source>
</evidence>
<evidence type="ECO:0000256" key="5">
    <source>
        <dbReference type="ARBA" id="ARBA00022679"/>
    </source>
</evidence>
<protein>
    <recommendedName>
        <fullName evidence="3">DNA repair protein REV1</fullName>
    </recommendedName>
</protein>
<dbReference type="GO" id="GO:0003684">
    <property type="term" value="F:damaged DNA binding"/>
    <property type="evidence" value="ECO:0007669"/>
    <property type="project" value="InterPro"/>
</dbReference>
<dbReference type="PaxDb" id="35128-Thaps268460"/>
<feature type="compositionally biased region" description="Polar residues" evidence="13">
    <location>
        <begin position="155"/>
        <end position="164"/>
    </location>
</feature>
<evidence type="ECO:0000256" key="7">
    <source>
        <dbReference type="ARBA" id="ARBA00022723"/>
    </source>
</evidence>
<evidence type="ECO:0000313" key="16">
    <source>
        <dbReference type="EMBL" id="EED93723.1"/>
    </source>
</evidence>
<evidence type="ECO:0000256" key="10">
    <source>
        <dbReference type="ARBA" id="ARBA00023125"/>
    </source>
</evidence>
<dbReference type="GO" id="GO:0070987">
    <property type="term" value="P:error-free translesion synthesis"/>
    <property type="evidence" value="ECO:0000318"/>
    <property type="project" value="GO_Central"/>
</dbReference>
<dbReference type="Gene3D" id="3.40.50.10190">
    <property type="entry name" value="BRCT domain"/>
    <property type="match status" value="1"/>
</dbReference>
<feature type="region of interest" description="Disordered" evidence="13">
    <location>
        <begin position="941"/>
        <end position="969"/>
    </location>
</feature>
<reference evidence="16 17" key="2">
    <citation type="journal article" date="2008" name="Nature">
        <title>The Phaeodactylum genome reveals the evolutionary history of diatom genomes.</title>
        <authorList>
            <person name="Bowler C."/>
            <person name="Allen A.E."/>
            <person name="Badger J.H."/>
            <person name="Grimwood J."/>
            <person name="Jabbari K."/>
            <person name="Kuo A."/>
            <person name="Maheswari U."/>
            <person name="Martens C."/>
            <person name="Maumus F."/>
            <person name="Otillar R.P."/>
            <person name="Rayko E."/>
            <person name="Salamov A."/>
            <person name="Vandepoele K."/>
            <person name="Beszteri B."/>
            <person name="Gruber A."/>
            <person name="Heijde M."/>
            <person name="Katinka M."/>
            <person name="Mock T."/>
            <person name="Valentin K."/>
            <person name="Verret F."/>
            <person name="Berges J.A."/>
            <person name="Brownlee C."/>
            <person name="Cadoret J.P."/>
            <person name="Chiovitti A."/>
            <person name="Choi C.J."/>
            <person name="Coesel S."/>
            <person name="De Martino A."/>
            <person name="Detter J.C."/>
            <person name="Durkin C."/>
            <person name="Falciatore A."/>
            <person name="Fournet J."/>
            <person name="Haruta M."/>
            <person name="Huysman M.J."/>
            <person name="Jenkins B.D."/>
            <person name="Jiroutova K."/>
            <person name="Jorgensen R.E."/>
            <person name="Joubert Y."/>
            <person name="Kaplan A."/>
            <person name="Kroger N."/>
            <person name="Kroth P.G."/>
            <person name="La Roche J."/>
            <person name="Lindquist E."/>
            <person name="Lommer M."/>
            <person name="Martin-Jezequel V."/>
            <person name="Lopez P.J."/>
            <person name="Lucas S."/>
            <person name="Mangogna M."/>
            <person name="McGinnis K."/>
            <person name="Medlin L.K."/>
            <person name="Montsant A."/>
            <person name="Oudot-Le Secq M.P."/>
            <person name="Napoli C."/>
            <person name="Obornik M."/>
            <person name="Parker M.S."/>
            <person name="Petit J.L."/>
            <person name="Porcel B.M."/>
            <person name="Poulsen N."/>
            <person name="Robison M."/>
            <person name="Rychlewski L."/>
            <person name="Rynearson T.A."/>
            <person name="Schmutz J."/>
            <person name="Shapiro H."/>
            <person name="Siaut M."/>
            <person name="Stanley M."/>
            <person name="Sussman M.R."/>
            <person name="Taylor A.R."/>
            <person name="Vardi A."/>
            <person name="von Dassow P."/>
            <person name="Vyverman W."/>
            <person name="Willis A."/>
            <person name="Wyrwicz L.S."/>
            <person name="Rokhsar D.S."/>
            <person name="Weissenbach J."/>
            <person name="Armbrust E.V."/>
            <person name="Green B.R."/>
            <person name="Van de Peer Y."/>
            <person name="Grigoriev I.V."/>
        </authorList>
    </citation>
    <scope>NUCLEOTIDE SEQUENCE [LARGE SCALE GENOMIC DNA]</scope>
    <source>
        <strain evidence="16 17">CCMP1335</strain>
    </source>
</reference>
<dbReference type="InterPro" id="IPR001357">
    <property type="entry name" value="BRCT_dom"/>
</dbReference>
<evidence type="ECO:0000256" key="12">
    <source>
        <dbReference type="ARBA" id="ARBA00023242"/>
    </source>
</evidence>
<dbReference type="InterPro" id="IPR036420">
    <property type="entry name" value="BRCT_dom_sf"/>
</dbReference>
<dbReference type="eggNOG" id="KOG2093">
    <property type="taxonomic scope" value="Eukaryota"/>
</dbReference>
<dbReference type="GO" id="GO:0046872">
    <property type="term" value="F:metal ion binding"/>
    <property type="evidence" value="ECO:0007669"/>
    <property type="project" value="UniProtKB-KW"/>
</dbReference>
<sequence>MPSNSPPAKKKSVRFHSDIETTASAHSVSDILTNLKQRHSVIKPSKTRFGKLSRRSQYGEASTRSTTARVTEQSTPQYKSVLGVLDVLQKNHGTPSTRRKRKSSVSPKASVLESLDDSAASSSVDDGTSSKRRRESSRHSKKSVLEGLHSDDDGVSSSTNQTIQDGGKVTCKESDDSKATHSHAEGEPSTKQTHHDAELSKPFSFHASDIYLTKQSPSIEIAIHSSSTKRKPNYRPDLFFAGVVILVNGHTSPDATTLMRLLHKHGGDLEKYETHRVTHIIAECLSTAKAKIYKKQRKPTPVCRPEWIVDSVKKGVLLPYADYLLDDVMDKDTFGTKSVKTFFSENNCNRKAMASCEEATKTGVVSSPKQAQRSPVEDSNSSPDVTSSKNRWQDTDKGNGNYLLNGQVRTVGNDPNFLDSYFSNSRLSYIGSFKQRAKTSTRAARSQPKVGSTKFVLLVDMDCFFASVSLRRYPQYRNQPVAVGHTGTVVLPCNYNNQKIVGTNLKNSSSELSTCNYIARKFGVRKGMFLGDAIMVCPDLIVLPYDFEGYEEVSSIVADELVRYAQRFHGCLEQVSCDEAYLELNLSPDDCEDSNVEDFVKFLAEQIRAYIVNKTECTASIGIGSNKFLAKLAADKVKPDASYLVEDWQTFLNGLTLRDLPGIGRKFEKKMTPHHLRTVNDIWELGDSAESILGEIIGRGNALKILQFCGGKDDRAVTPAARKSIGAECNYGVRFDGPYGVDYMLAGLSKEVEKRMTLAEVRGSKLVLKVMKSRDASKQPGKFLGHGACDSLSKSIDIPLTRKSDAITAAAMRLFEQLSIDECLIRGMGLVVNSLVTDGDASSKTSPSKLSLWLKKDTTKSNDSPQHEDCHTSRQVSFAIEDNENVRNTDEDGGVDDGNAQSSLRTMANHMPTFSQLDQDVLTELPADILKEVQSIYGRDDFRQASPKTSKHRMTTRSPKSKPVAPSLPGQLSVKRMFKLASVKSGGSQFNTNTVFSLSQLDCLPFETQLQIANGDDVKISKTNRRKVKHGIDSHHPNEQGFEDHLSEAARTNEAEPEIDFYQANIVPLEEYILSHPNPSTDDVEVVQQFLRVCIKEHRVNDTVIFLRAIKNMSEGWGTPHYIKLKQAVVDETFTSHEVQLDTAWLGL</sequence>
<dbReference type="PROSITE" id="PS50173">
    <property type="entry name" value="UMUC"/>
    <property type="match status" value="1"/>
</dbReference>
<feature type="domain" description="BRCT" evidence="14">
    <location>
        <begin position="235"/>
        <end position="325"/>
    </location>
</feature>
<evidence type="ECO:0000256" key="11">
    <source>
        <dbReference type="ARBA" id="ARBA00023204"/>
    </source>
</evidence>
<dbReference type="InterPro" id="IPR001126">
    <property type="entry name" value="UmuC"/>
</dbReference>
<dbReference type="SUPFAM" id="SSF100879">
    <property type="entry name" value="Lesion bypass DNA polymerase (Y-family), little finger domain"/>
    <property type="match status" value="1"/>
</dbReference>
<evidence type="ECO:0000256" key="13">
    <source>
        <dbReference type="SAM" id="MobiDB-lite"/>
    </source>
</evidence>
<keyword evidence="4" id="KW-0237">DNA synthesis</keyword>
<evidence type="ECO:0000259" key="15">
    <source>
        <dbReference type="PROSITE" id="PS50173"/>
    </source>
</evidence>
<feature type="domain" description="UmuC" evidence="15">
    <location>
        <begin position="456"/>
        <end position="664"/>
    </location>
</feature>
<feature type="compositionally biased region" description="Low complexity" evidence="13">
    <location>
        <begin position="110"/>
        <end position="127"/>
    </location>
</feature>
<dbReference type="PROSITE" id="PS50172">
    <property type="entry name" value="BRCT"/>
    <property type="match status" value="1"/>
</dbReference>
<feature type="region of interest" description="Disordered" evidence="13">
    <location>
        <begin position="359"/>
        <end position="405"/>
    </location>
</feature>
<dbReference type="SUPFAM" id="SSF52113">
    <property type="entry name" value="BRCT domain"/>
    <property type="match status" value="1"/>
</dbReference>
<name>B8BXL1_THAPS</name>
<dbReference type="Gene3D" id="3.30.1490.100">
    <property type="entry name" value="DNA polymerase, Y-family, little finger domain"/>
    <property type="match status" value="1"/>
</dbReference>
<organism evidence="16 17">
    <name type="scientific">Thalassiosira pseudonana</name>
    <name type="common">Marine diatom</name>
    <name type="synonym">Cyclotella nana</name>
    <dbReference type="NCBI Taxonomy" id="35128"/>
    <lineage>
        <taxon>Eukaryota</taxon>
        <taxon>Sar</taxon>
        <taxon>Stramenopiles</taxon>
        <taxon>Ochrophyta</taxon>
        <taxon>Bacillariophyta</taxon>
        <taxon>Coscinodiscophyceae</taxon>
        <taxon>Thalassiosirophycidae</taxon>
        <taxon>Thalassiosirales</taxon>
        <taxon>Thalassiosiraceae</taxon>
        <taxon>Thalassiosira</taxon>
    </lineage>
</organism>
<comment type="subcellular location">
    <subcellularLocation>
        <location evidence="1">Nucleus</location>
    </subcellularLocation>
</comment>
<dbReference type="InParanoid" id="B8BXL1"/>
<dbReference type="Proteomes" id="UP000001449">
    <property type="component" value="Chromosome 3"/>
</dbReference>
<evidence type="ECO:0000256" key="3">
    <source>
        <dbReference type="ARBA" id="ARBA00020399"/>
    </source>
</evidence>
<dbReference type="GO" id="GO:0005634">
    <property type="term" value="C:nucleus"/>
    <property type="evidence" value="ECO:0007669"/>
    <property type="project" value="UniProtKB-SubCell"/>
</dbReference>
<keyword evidence="5" id="KW-0808">Transferase</keyword>
<dbReference type="GO" id="GO:0042276">
    <property type="term" value="P:error-prone translesion synthesis"/>
    <property type="evidence" value="ECO:0000318"/>
    <property type="project" value="GO_Central"/>
</dbReference>
<comment type="similarity">
    <text evidence="2">Belongs to the DNA polymerase type-Y family.</text>
</comment>
<dbReference type="EMBL" id="CM000640">
    <property type="protein sequence ID" value="EED93723.1"/>
    <property type="molecule type" value="Genomic_DNA"/>
</dbReference>
<proteinExistence type="inferred from homology"/>